<gene>
    <name evidence="1" type="ORF">A9255_16930</name>
    <name evidence="2" type="ORF">Xhom_01097</name>
</gene>
<reference evidence="1 3" key="1">
    <citation type="submission" date="2016-06" db="EMBL/GenBank/DDBJ databases">
        <title>Bacterial characters and pathogenicity of Xenorhabdus hominickii from an entomopathogenic nematode, Steinernema monticolum.</title>
        <authorList>
            <person name="Park Y."/>
            <person name="Kim Y."/>
        </authorList>
    </citation>
    <scope>NUCLEOTIDE SEQUENCE [LARGE SCALE GENOMIC DNA]</scope>
    <source>
        <strain evidence="1 3">ANU1</strain>
    </source>
</reference>
<protein>
    <submittedName>
        <fullName evidence="2">Uncharacterized protein</fullName>
    </submittedName>
</protein>
<evidence type="ECO:0000313" key="4">
    <source>
        <dbReference type="Proteomes" id="UP000225433"/>
    </source>
</evidence>
<dbReference type="RefSeq" id="WP_069317737.1">
    <property type="nucleotide sequence ID" value="NZ_CAWNQJ010000001.1"/>
</dbReference>
<dbReference type="AlphaFoldDB" id="A0A2G0QFU9"/>
<evidence type="ECO:0000313" key="2">
    <source>
        <dbReference type="EMBL" id="PHM58086.1"/>
    </source>
</evidence>
<evidence type="ECO:0000313" key="1">
    <source>
        <dbReference type="EMBL" id="AOM42089.1"/>
    </source>
</evidence>
<dbReference type="EMBL" id="CP016176">
    <property type="protein sequence ID" value="AOM42089.1"/>
    <property type="molecule type" value="Genomic_DNA"/>
</dbReference>
<accession>A0A2G0QFU9</accession>
<dbReference type="Proteomes" id="UP000225433">
    <property type="component" value="Unassembled WGS sequence"/>
</dbReference>
<keyword evidence="3" id="KW-1185">Reference proteome</keyword>
<proteinExistence type="predicted"/>
<name>A0A2G0QFU9_XENHO</name>
<dbReference type="Proteomes" id="UP000094600">
    <property type="component" value="Chromosome"/>
</dbReference>
<dbReference type="KEGG" id="xho:A9255_16930"/>
<organism evidence="2 4">
    <name type="scientific">Xenorhabdus hominickii</name>
    <dbReference type="NCBI Taxonomy" id="351679"/>
    <lineage>
        <taxon>Bacteria</taxon>
        <taxon>Pseudomonadati</taxon>
        <taxon>Pseudomonadota</taxon>
        <taxon>Gammaproteobacteria</taxon>
        <taxon>Enterobacterales</taxon>
        <taxon>Morganellaceae</taxon>
        <taxon>Xenorhabdus</taxon>
    </lineage>
</organism>
<sequence length="102" mass="11717">MSSDQSYSLNEIEYYGNVEIIELETYPRFEATSTNNVKVTFKDTEEEVYTDFYLVSPDKQIEGVGLYTTLLLALIHQRKVSLKTNGFVGKHQERYIAGVIII</sequence>
<dbReference type="OrthoDB" id="6445774at2"/>
<evidence type="ECO:0000313" key="3">
    <source>
        <dbReference type="Proteomes" id="UP000094600"/>
    </source>
</evidence>
<dbReference type="EMBL" id="NJAI01000001">
    <property type="protein sequence ID" value="PHM58086.1"/>
    <property type="molecule type" value="Genomic_DNA"/>
</dbReference>
<reference evidence="2 4" key="2">
    <citation type="journal article" date="2017" name="Nat. Microbiol.">
        <title>Natural product diversity associated with the nematode symbionts Photorhabdus and Xenorhabdus.</title>
        <authorList>
            <person name="Tobias N.J."/>
            <person name="Wolff H."/>
            <person name="Djahanschiri B."/>
            <person name="Grundmann F."/>
            <person name="Kronenwerth M."/>
            <person name="Shi Y.M."/>
            <person name="Simonyi S."/>
            <person name="Grun P."/>
            <person name="Shapiro-Ilan D."/>
            <person name="Pidot S.J."/>
            <person name="Stinear T.P."/>
            <person name="Ebersberger I."/>
            <person name="Bode H.B."/>
        </authorList>
    </citation>
    <scope>NUCLEOTIDE SEQUENCE [LARGE SCALE GENOMIC DNA]</scope>
    <source>
        <strain evidence="2 4">DSM 17903</strain>
    </source>
</reference>